<dbReference type="GO" id="GO:0005886">
    <property type="term" value="C:plasma membrane"/>
    <property type="evidence" value="ECO:0007669"/>
    <property type="project" value="UniProtKB-SubCell"/>
</dbReference>
<evidence type="ECO:0000256" key="7">
    <source>
        <dbReference type="ARBA" id="ARBA00022737"/>
    </source>
</evidence>
<evidence type="ECO:0000259" key="14">
    <source>
        <dbReference type="Pfam" id="PF08263"/>
    </source>
</evidence>
<dbReference type="Proteomes" id="UP000515151">
    <property type="component" value="Chromosome 7"/>
</dbReference>
<evidence type="ECO:0000256" key="5">
    <source>
        <dbReference type="ARBA" id="ARBA00022692"/>
    </source>
</evidence>
<evidence type="ECO:0000256" key="13">
    <source>
        <dbReference type="SAM" id="SignalP"/>
    </source>
</evidence>
<keyword evidence="5 12" id="KW-0812">Transmembrane</keyword>
<evidence type="ECO:0000313" key="16">
    <source>
        <dbReference type="RefSeq" id="XP_031404126.1"/>
    </source>
</evidence>
<evidence type="ECO:0000256" key="4">
    <source>
        <dbReference type="ARBA" id="ARBA00022614"/>
    </source>
</evidence>
<dbReference type="Pfam" id="PF00560">
    <property type="entry name" value="LRR_1"/>
    <property type="match status" value="1"/>
</dbReference>
<dbReference type="PANTHER" id="PTHR27004:SF203">
    <property type="entry name" value="LEUCINE-RICH REPEAT-CONTAINING N-TERMINAL PLANT-TYPE DOMAIN-CONTAINING PROTEIN"/>
    <property type="match status" value="1"/>
</dbReference>
<dbReference type="PROSITE" id="PS51450">
    <property type="entry name" value="LRR"/>
    <property type="match status" value="1"/>
</dbReference>
<evidence type="ECO:0000313" key="15">
    <source>
        <dbReference type="Proteomes" id="UP000515151"/>
    </source>
</evidence>
<keyword evidence="15" id="KW-1185">Reference proteome</keyword>
<dbReference type="RefSeq" id="XP_031404126.1">
    <property type="nucleotide sequence ID" value="XM_031548266.1"/>
</dbReference>
<dbReference type="Gene3D" id="3.80.10.10">
    <property type="entry name" value="Ribonuclease Inhibitor"/>
    <property type="match status" value="2"/>
</dbReference>
<evidence type="ECO:0000256" key="1">
    <source>
        <dbReference type="ARBA" id="ARBA00004251"/>
    </source>
</evidence>
<organism evidence="15 16">
    <name type="scientific">Punica granatum</name>
    <name type="common">Pomegranate</name>
    <dbReference type="NCBI Taxonomy" id="22663"/>
    <lineage>
        <taxon>Eukaryota</taxon>
        <taxon>Viridiplantae</taxon>
        <taxon>Streptophyta</taxon>
        <taxon>Embryophyta</taxon>
        <taxon>Tracheophyta</taxon>
        <taxon>Spermatophyta</taxon>
        <taxon>Magnoliopsida</taxon>
        <taxon>eudicotyledons</taxon>
        <taxon>Gunneridae</taxon>
        <taxon>Pentapetalae</taxon>
        <taxon>rosids</taxon>
        <taxon>malvids</taxon>
        <taxon>Myrtales</taxon>
        <taxon>Lythraceae</taxon>
        <taxon>Punica</taxon>
    </lineage>
</organism>
<protein>
    <submittedName>
        <fullName evidence="16">Receptor-like protein 43</fullName>
    </submittedName>
</protein>
<evidence type="ECO:0000256" key="8">
    <source>
        <dbReference type="ARBA" id="ARBA00022989"/>
    </source>
</evidence>
<comment type="subcellular location">
    <subcellularLocation>
        <location evidence="1">Cell membrane</location>
        <topology evidence="1">Single-pass type I membrane protein</topology>
    </subcellularLocation>
</comment>
<keyword evidence="9 12" id="KW-0472">Membrane</keyword>
<dbReference type="Pfam" id="PF13855">
    <property type="entry name" value="LRR_8"/>
    <property type="match status" value="3"/>
</dbReference>
<reference evidence="15" key="1">
    <citation type="journal article" date="2020" name="Plant Biotechnol. J.">
        <title>The pomegranate (Punica granatum L.) draft genome dissects genetic divergence between soft- and hard-seeded cultivars.</title>
        <authorList>
            <person name="Luo X."/>
            <person name="Li H."/>
            <person name="Wu Z."/>
            <person name="Yao W."/>
            <person name="Zhao P."/>
            <person name="Cao D."/>
            <person name="Yu H."/>
            <person name="Li K."/>
            <person name="Poudel K."/>
            <person name="Zhao D."/>
            <person name="Zhang F."/>
            <person name="Xia X."/>
            <person name="Chen L."/>
            <person name="Wang Q."/>
            <person name="Jing D."/>
            <person name="Cao S."/>
        </authorList>
    </citation>
    <scope>NUCLEOTIDE SEQUENCE [LARGE SCALE GENOMIC DNA]</scope>
    <source>
        <strain evidence="15">cv. Tunisia</strain>
    </source>
</reference>
<evidence type="ECO:0000256" key="6">
    <source>
        <dbReference type="ARBA" id="ARBA00022729"/>
    </source>
</evidence>
<reference evidence="16" key="2">
    <citation type="submission" date="2025-08" db="UniProtKB">
        <authorList>
            <consortium name="RefSeq"/>
        </authorList>
    </citation>
    <scope>IDENTIFICATION</scope>
    <source>
        <tissue evidence="16">Leaf</tissue>
    </source>
</reference>
<evidence type="ECO:0000256" key="3">
    <source>
        <dbReference type="ARBA" id="ARBA00022475"/>
    </source>
</evidence>
<gene>
    <name evidence="16" type="primary">LOC116213378</name>
</gene>
<dbReference type="InterPro" id="IPR013210">
    <property type="entry name" value="LRR_N_plant-typ"/>
</dbReference>
<feature type="chain" id="PRO_5027902155" evidence="13">
    <location>
        <begin position="21"/>
        <end position="703"/>
    </location>
</feature>
<evidence type="ECO:0000256" key="9">
    <source>
        <dbReference type="ARBA" id="ARBA00023136"/>
    </source>
</evidence>
<dbReference type="InterPro" id="IPR032675">
    <property type="entry name" value="LRR_dom_sf"/>
</dbReference>
<dbReference type="GeneID" id="116213378"/>
<evidence type="ECO:0000256" key="10">
    <source>
        <dbReference type="ARBA" id="ARBA00023170"/>
    </source>
</evidence>
<evidence type="ECO:0000256" key="12">
    <source>
        <dbReference type="SAM" id="Phobius"/>
    </source>
</evidence>
<keyword evidence="8 12" id="KW-1133">Transmembrane helix</keyword>
<dbReference type="OrthoDB" id="1394818at2759"/>
<dbReference type="InterPro" id="IPR001611">
    <property type="entry name" value="Leu-rich_rpt"/>
</dbReference>
<feature type="domain" description="Leucine-rich repeat-containing N-terminal plant-type" evidence="14">
    <location>
        <begin position="34"/>
        <end position="48"/>
    </location>
</feature>
<evidence type="ECO:0000256" key="2">
    <source>
        <dbReference type="ARBA" id="ARBA00009592"/>
    </source>
</evidence>
<keyword evidence="11" id="KW-0325">Glycoprotein</keyword>
<name>A0A6P8EFD6_PUNGR</name>
<dbReference type="AlphaFoldDB" id="A0A6P8EFD6"/>
<dbReference type="SUPFAM" id="SSF52058">
    <property type="entry name" value="L domain-like"/>
    <property type="match status" value="2"/>
</dbReference>
<comment type="similarity">
    <text evidence="2">Belongs to the RLP family.</text>
</comment>
<keyword evidence="7" id="KW-0677">Repeat</keyword>
<feature type="domain" description="Leucine-rich repeat-containing N-terminal plant-type" evidence="14">
    <location>
        <begin position="70"/>
        <end position="90"/>
    </location>
</feature>
<dbReference type="FunFam" id="3.80.10.10:FF:000095">
    <property type="entry name" value="LRR receptor-like serine/threonine-protein kinase GSO1"/>
    <property type="match status" value="1"/>
</dbReference>
<accession>A0A6P8EFD6</accession>
<keyword evidence="4" id="KW-0433">Leucine-rich repeat</keyword>
<dbReference type="PANTHER" id="PTHR27004">
    <property type="entry name" value="RECEPTOR-LIKE PROTEIN 12 ISOFORM X1"/>
    <property type="match status" value="1"/>
</dbReference>
<dbReference type="GO" id="GO:0099402">
    <property type="term" value="P:plant organ development"/>
    <property type="evidence" value="ECO:0007669"/>
    <property type="project" value="UniProtKB-ARBA"/>
</dbReference>
<dbReference type="FunFam" id="3.80.10.10:FF:000111">
    <property type="entry name" value="LRR receptor-like serine/threonine-protein kinase ERECTA"/>
    <property type="match status" value="1"/>
</dbReference>
<feature type="signal peptide" evidence="13">
    <location>
        <begin position="1"/>
        <end position="20"/>
    </location>
</feature>
<keyword evidence="10" id="KW-0675">Receptor</keyword>
<feature type="transmembrane region" description="Helical" evidence="12">
    <location>
        <begin position="649"/>
        <end position="668"/>
    </location>
</feature>
<dbReference type="FunFam" id="3.80.10.10:FF:000400">
    <property type="entry name" value="Nuclear pore complex protein NUP107"/>
    <property type="match status" value="1"/>
</dbReference>
<keyword evidence="3" id="KW-1003">Cell membrane</keyword>
<keyword evidence="6 13" id="KW-0732">Signal</keyword>
<sequence>MRPGLVFSCLFILLFEPSMSIPMPSPFTRFLGHADQCNALLQFASSLGITTNIDSKYFCNIDGANITSYPKTASWRKGIDCCTWDGITCDYVTGEVIVVDLTCSCLHGALQPNSTLFTLSNVRTLYLRGNDLTGDIPSSICRMHSLENLSLADNKLGGLIPTCLGNLSKISYLSLSFNRMQGSLPKSLANCTRLEILSLFSNDITDSFPHWLRTVPLGLLQLGKNNFHGLVGPDPLAFDFPHLYTLVLKINNFAGSLPSNYFLQSNLTDIDFSSNKFEGALPIIPPTFELFSVSSNRFTGEIPLLLCNSTNLASLALSNNSLTGRIPQCLVDGSASLFELDLSMNFFRGPIPETISAPNNCSFTTIDLSQNHLGGKLPRFLENCSKLKTLDLSNNELQDSFPSWLEALPSLYILVLRSNKFHGPVNTGGSPQPFSQLQIFDLSNNNFQGAFPTQYVASFKGMTGGDEKRGNIVDRILDNQIFYTASVIGKGVTLELHKIQKAFFVIDLSCNHFQGKICDAIGDLKLLTGLNFSQNNLTGAIPYSFGNLTNLEWLDLSLNNLSGEIPGSLADLTSLAYLNLSMNWLMGPIPKGKQFNTFKSDSFGGNPGLCGFPLPRECGEDANKLPPSTHAEEEDTEKGSWIEWRAVPMGYGCGTAFGLSAGYIMLHFRRPLWLMRMMERRIYKLQRRARRTRGRNCTRAQRR</sequence>
<dbReference type="Pfam" id="PF08263">
    <property type="entry name" value="LRRNT_2"/>
    <property type="match status" value="2"/>
</dbReference>
<dbReference type="GO" id="GO:0009653">
    <property type="term" value="P:anatomical structure morphogenesis"/>
    <property type="evidence" value="ECO:0007669"/>
    <property type="project" value="UniProtKB-ARBA"/>
</dbReference>
<evidence type="ECO:0000256" key="11">
    <source>
        <dbReference type="ARBA" id="ARBA00023180"/>
    </source>
</evidence>
<proteinExistence type="inferred from homology"/>
<dbReference type="PRINTS" id="PR00019">
    <property type="entry name" value="LEURICHRPT"/>
</dbReference>